<accession>A0A1B0B9W4</accession>
<keyword evidence="1" id="KW-0812">Transmembrane</keyword>
<dbReference type="VEuPathDB" id="VectorBase:GPPI023433"/>
<keyword evidence="3" id="KW-1185">Reference proteome</keyword>
<evidence type="ECO:0000313" key="2">
    <source>
        <dbReference type="EnsemblMetazoa" id="GPPI023433-PA"/>
    </source>
</evidence>
<evidence type="ECO:0000313" key="3">
    <source>
        <dbReference type="Proteomes" id="UP000092460"/>
    </source>
</evidence>
<evidence type="ECO:0000256" key="1">
    <source>
        <dbReference type="SAM" id="Phobius"/>
    </source>
</evidence>
<protein>
    <submittedName>
        <fullName evidence="2">Uncharacterized protein</fullName>
    </submittedName>
</protein>
<dbReference type="EMBL" id="JXJN01010625">
    <property type="status" value="NOT_ANNOTATED_CDS"/>
    <property type="molecule type" value="Genomic_DNA"/>
</dbReference>
<reference evidence="3" key="1">
    <citation type="submission" date="2015-01" db="EMBL/GenBank/DDBJ databases">
        <authorList>
            <person name="Aksoy S."/>
            <person name="Warren W."/>
            <person name="Wilson R.K."/>
        </authorList>
    </citation>
    <scope>NUCLEOTIDE SEQUENCE [LARGE SCALE GENOMIC DNA]</scope>
    <source>
        <strain evidence="3">IAEA</strain>
    </source>
</reference>
<dbReference type="AlphaFoldDB" id="A0A1B0B9W4"/>
<keyword evidence="1" id="KW-1133">Transmembrane helix</keyword>
<proteinExistence type="predicted"/>
<dbReference type="EMBL" id="JXJN01010626">
    <property type="status" value="NOT_ANNOTATED_CDS"/>
    <property type="molecule type" value="Genomic_DNA"/>
</dbReference>
<feature type="transmembrane region" description="Helical" evidence="1">
    <location>
        <begin position="20"/>
        <end position="38"/>
    </location>
</feature>
<dbReference type="EMBL" id="JXJN01010627">
    <property type="status" value="NOT_ANNOTATED_CDS"/>
    <property type="molecule type" value="Genomic_DNA"/>
</dbReference>
<name>A0A1B0B9W4_9MUSC</name>
<reference evidence="2" key="2">
    <citation type="submission" date="2020-05" db="UniProtKB">
        <authorList>
            <consortium name="EnsemblMetazoa"/>
        </authorList>
    </citation>
    <scope>IDENTIFICATION</scope>
    <source>
        <strain evidence="2">IAEA</strain>
    </source>
</reference>
<keyword evidence="1" id="KW-0472">Membrane</keyword>
<dbReference type="Proteomes" id="UP000092460">
    <property type="component" value="Unassembled WGS sequence"/>
</dbReference>
<organism evidence="2 3">
    <name type="scientific">Glossina palpalis gambiensis</name>
    <dbReference type="NCBI Taxonomy" id="67801"/>
    <lineage>
        <taxon>Eukaryota</taxon>
        <taxon>Metazoa</taxon>
        <taxon>Ecdysozoa</taxon>
        <taxon>Arthropoda</taxon>
        <taxon>Hexapoda</taxon>
        <taxon>Insecta</taxon>
        <taxon>Pterygota</taxon>
        <taxon>Neoptera</taxon>
        <taxon>Endopterygota</taxon>
        <taxon>Diptera</taxon>
        <taxon>Brachycera</taxon>
        <taxon>Muscomorpha</taxon>
        <taxon>Hippoboscoidea</taxon>
        <taxon>Glossinidae</taxon>
        <taxon>Glossina</taxon>
    </lineage>
</organism>
<dbReference type="EnsemblMetazoa" id="GPPI023433-RA">
    <property type="protein sequence ID" value="GPPI023433-PA"/>
    <property type="gene ID" value="GPPI023433"/>
</dbReference>
<sequence>MFGKKSHNNCNKQRNVCTNAYGWILVTCLILGYISCTGTTPRQRESKNVIYIEDGSRHQVEPNWEILVHISGSFE</sequence>